<evidence type="ECO:0000313" key="3">
    <source>
        <dbReference type="Proteomes" id="UP001607302"/>
    </source>
</evidence>
<accession>A0ABD2A476</accession>
<evidence type="ECO:0000256" key="1">
    <source>
        <dbReference type="SAM" id="MobiDB-lite"/>
    </source>
</evidence>
<protein>
    <recommendedName>
        <fullName evidence="4">Chromo domain-containing protein</fullName>
    </recommendedName>
</protein>
<name>A0ABD2A476_VESSQ</name>
<dbReference type="Proteomes" id="UP001607302">
    <property type="component" value="Unassembled WGS sequence"/>
</dbReference>
<feature type="region of interest" description="Disordered" evidence="1">
    <location>
        <begin position="1"/>
        <end position="33"/>
    </location>
</feature>
<reference evidence="2 3" key="1">
    <citation type="journal article" date="2024" name="Ann. Entomol. Soc. Am.">
        <title>Genomic analyses of the southern and eastern yellowjacket wasps (Hymenoptera: Vespidae) reveal evolutionary signatures of social life.</title>
        <authorList>
            <person name="Catto M.A."/>
            <person name="Caine P.B."/>
            <person name="Orr S.E."/>
            <person name="Hunt B.G."/>
            <person name="Goodisman M.A.D."/>
        </authorList>
    </citation>
    <scope>NUCLEOTIDE SEQUENCE [LARGE SCALE GENOMIC DNA]</scope>
    <source>
        <strain evidence="2">233</strain>
        <tissue evidence="2">Head and thorax</tissue>
    </source>
</reference>
<evidence type="ECO:0008006" key="4">
    <source>
        <dbReference type="Google" id="ProtNLM"/>
    </source>
</evidence>
<keyword evidence="3" id="KW-1185">Reference proteome</keyword>
<comment type="caution">
    <text evidence="2">The sequence shown here is derived from an EMBL/GenBank/DDBJ whole genome shotgun (WGS) entry which is preliminary data.</text>
</comment>
<proteinExistence type="predicted"/>
<sequence length="98" mass="11779">MEMTDIKIINEDKTHGKNNENNDNNVEREEPLGSRVEGEMVAMRVSKMTWKEEKEEALRLREKRNHPDYAYMYTWLKRGKDEPWIPTERLKAVDRLSE</sequence>
<gene>
    <name evidence="2" type="ORF">V1478_015104</name>
</gene>
<organism evidence="2 3">
    <name type="scientific">Vespula squamosa</name>
    <name type="common">Southern yellow jacket</name>
    <name type="synonym">Wasp</name>
    <dbReference type="NCBI Taxonomy" id="30214"/>
    <lineage>
        <taxon>Eukaryota</taxon>
        <taxon>Metazoa</taxon>
        <taxon>Ecdysozoa</taxon>
        <taxon>Arthropoda</taxon>
        <taxon>Hexapoda</taxon>
        <taxon>Insecta</taxon>
        <taxon>Pterygota</taxon>
        <taxon>Neoptera</taxon>
        <taxon>Endopterygota</taxon>
        <taxon>Hymenoptera</taxon>
        <taxon>Apocrita</taxon>
        <taxon>Aculeata</taxon>
        <taxon>Vespoidea</taxon>
        <taxon>Vespidae</taxon>
        <taxon>Vespinae</taxon>
        <taxon>Vespula</taxon>
    </lineage>
</organism>
<dbReference type="EMBL" id="JAUDFV010000155">
    <property type="protein sequence ID" value="KAL2715406.1"/>
    <property type="molecule type" value="Genomic_DNA"/>
</dbReference>
<dbReference type="AlphaFoldDB" id="A0ABD2A476"/>
<evidence type="ECO:0000313" key="2">
    <source>
        <dbReference type="EMBL" id="KAL2715406.1"/>
    </source>
</evidence>